<evidence type="ECO:0000313" key="2">
    <source>
        <dbReference type="Proteomes" id="UP000887566"/>
    </source>
</evidence>
<dbReference type="WBParaSite" id="PSAMB.scaffold2size251193.g720.t1">
    <property type="protein sequence ID" value="PSAMB.scaffold2size251193.g720.t1"/>
    <property type="gene ID" value="PSAMB.scaffold2size251193.g720"/>
</dbReference>
<name>A0A914W4C6_9BILA</name>
<organism evidence="2 3">
    <name type="scientific">Plectus sambesii</name>
    <dbReference type="NCBI Taxonomy" id="2011161"/>
    <lineage>
        <taxon>Eukaryota</taxon>
        <taxon>Metazoa</taxon>
        <taxon>Ecdysozoa</taxon>
        <taxon>Nematoda</taxon>
        <taxon>Chromadorea</taxon>
        <taxon>Plectida</taxon>
        <taxon>Plectina</taxon>
        <taxon>Plectoidea</taxon>
        <taxon>Plectidae</taxon>
        <taxon>Plectus</taxon>
    </lineage>
</organism>
<dbReference type="Proteomes" id="UP000887566">
    <property type="component" value="Unplaced"/>
</dbReference>
<evidence type="ECO:0000256" key="1">
    <source>
        <dbReference type="SAM" id="SignalP"/>
    </source>
</evidence>
<keyword evidence="2" id="KW-1185">Reference proteome</keyword>
<sequence>MDPLVFLSLLFASAVLSRAQQVPIITADNQHEFLLLPTNFPSDENGECNVYDDASYCEDVMINKQLTTVPLGPRCTCPKDWYCPRNPTETIFEEKCRFRNDKLFWVCRMRCVPVDSFKQYPGRSKTAQP</sequence>
<reference evidence="3" key="1">
    <citation type="submission" date="2022-11" db="UniProtKB">
        <authorList>
            <consortium name="WormBaseParasite"/>
        </authorList>
    </citation>
    <scope>IDENTIFICATION</scope>
</reference>
<protein>
    <submittedName>
        <fullName evidence="3">Uncharacterized protein</fullName>
    </submittedName>
</protein>
<feature type="chain" id="PRO_5038077203" evidence="1">
    <location>
        <begin position="20"/>
        <end position="129"/>
    </location>
</feature>
<keyword evidence="1" id="KW-0732">Signal</keyword>
<dbReference type="AlphaFoldDB" id="A0A914W4C6"/>
<proteinExistence type="predicted"/>
<feature type="signal peptide" evidence="1">
    <location>
        <begin position="1"/>
        <end position="19"/>
    </location>
</feature>
<accession>A0A914W4C6</accession>
<evidence type="ECO:0000313" key="3">
    <source>
        <dbReference type="WBParaSite" id="PSAMB.scaffold2size251193.g720.t1"/>
    </source>
</evidence>